<protein>
    <submittedName>
        <fullName evidence="1">Uncharacterized protein</fullName>
    </submittedName>
</protein>
<name>A0A3R7ETI8_CLOSI</name>
<dbReference type="AlphaFoldDB" id="A0A3R7ETI8"/>
<dbReference type="InParanoid" id="A0A3R7ETI8"/>
<reference evidence="1 2" key="1">
    <citation type="journal article" date="2018" name="Biotechnol. Adv.">
        <title>Improved genomic resources and new bioinformatic workflow for the carcinogenic parasite Clonorchis sinensis: Biotechnological implications.</title>
        <authorList>
            <person name="Wang D."/>
            <person name="Korhonen P.K."/>
            <person name="Gasser R.B."/>
            <person name="Young N.D."/>
        </authorList>
    </citation>
    <scope>NUCLEOTIDE SEQUENCE [LARGE SCALE GENOMIC DNA]</scope>
    <source>
        <strain evidence="1">Cs-k2</strain>
    </source>
</reference>
<dbReference type="Proteomes" id="UP000286415">
    <property type="component" value="Unassembled WGS sequence"/>
</dbReference>
<comment type="caution">
    <text evidence="1">The sequence shown here is derived from an EMBL/GenBank/DDBJ whole genome shotgun (WGS) entry which is preliminary data.</text>
</comment>
<dbReference type="EMBL" id="NIRI02000056">
    <property type="protein sequence ID" value="KAG5446020.1"/>
    <property type="molecule type" value="Genomic_DNA"/>
</dbReference>
<organism evidence="1 2">
    <name type="scientific">Clonorchis sinensis</name>
    <name type="common">Chinese liver fluke</name>
    <dbReference type="NCBI Taxonomy" id="79923"/>
    <lineage>
        <taxon>Eukaryota</taxon>
        <taxon>Metazoa</taxon>
        <taxon>Spiralia</taxon>
        <taxon>Lophotrochozoa</taxon>
        <taxon>Platyhelminthes</taxon>
        <taxon>Trematoda</taxon>
        <taxon>Digenea</taxon>
        <taxon>Opisthorchiida</taxon>
        <taxon>Opisthorchiata</taxon>
        <taxon>Opisthorchiidae</taxon>
        <taxon>Clonorchis</taxon>
    </lineage>
</organism>
<proteinExistence type="predicted"/>
<evidence type="ECO:0000313" key="2">
    <source>
        <dbReference type="Proteomes" id="UP000286415"/>
    </source>
</evidence>
<keyword evidence="2" id="KW-1185">Reference proteome</keyword>
<gene>
    <name evidence="1" type="ORF">CSKR_108097</name>
</gene>
<evidence type="ECO:0000313" key="1">
    <source>
        <dbReference type="EMBL" id="KAG5446020.1"/>
    </source>
</evidence>
<sequence length="176" mass="19831">MVKFAPKVQQVGMNVSWRRLGSGGEFVVFAVIGTSGREGTVRRRNGIVTNVLSNWVWQCRAIIFLTCFIDWAGVSSSLGSGVHFKPAEETRWNEADMGSHGWNECVVEAAGVRWGVCCICSYWNEWARRHGQEKEWNSYECAIKLGMAVPCHHFPDMLQFLDSPLTDVTFKLIGLE</sequence>
<reference evidence="1 2" key="2">
    <citation type="journal article" date="2021" name="Genomics">
        <title>High-quality reference genome for Clonorchis sinensis.</title>
        <authorList>
            <person name="Young N.D."/>
            <person name="Stroehlein A.J."/>
            <person name="Kinkar L."/>
            <person name="Wang T."/>
            <person name="Sohn W.M."/>
            <person name="Chang B.C.H."/>
            <person name="Kaur P."/>
            <person name="Weisz D."/>
            <person name="Dudchenko O."/>
            <person name="Aiden E.L."/>
            <person name="Korhonen P.K."/>
            <person name="Gasser R.B."/>
        </authorList>
    </citation>
    <scope>NUCLEOTIDE SEQUENCE [LARGE SCALE GENOMIC DNA]</scope>
    <source>
        <strain evidence="1">Cs-k2</strain>
    </source>
</reference>
<accession>A0A3R7ETI8</accession>